<reference evidence="1" key="2">
    <citation type="submission" date="2021-09" db="EMBL/GenBank/DDBJ databases">
        <authorList>
            <person name="Jia N."/>
            <person name="Wang J."/>
            <person name="Shi W."/>
            <person name="Du L."/>
            <person name="Sun Y."/>
            <person name="Zhan W."/>
            <person name="Jiang J."/>
            <person name="Wang Q."/>
            <person name="Zhang B."/>
            <person name="Ji P."/>
            <person name="Sakyi L.B."/>
            <person name="Cui X."/>
            <person name="Yuan T."/>
            <person name="Jiang B."/>
            <person name="Yang W."/>
            <person name="Lam T.T.-Y."/>
            <person name="Chang Q."/>
            <person name="Ding S."/>
            <person name="Wang X."/>
            <person name="Zhu J."/>
            <person name="Ruan X."/>
            <person name="Zhao L."/>
            <person name="Wei J."/>
            <person name="Que T."/>
            <person name="Du C."/>
            <person name="Cheng J."/>
            <person name="Dai P."/>
            <person name="Han X."/>
            <person name="Huang E."/>
            <person name="Gao Y."/>
            <person name="Liu J."/>
            <person name="Shao H."/>
            <person name="Ye R."/>
            <person name="Li L."/>
            <person name="Wei W."/>
            <person name="Wang X."/>
            <person name="Wang C."/>
            <person name="Huo Q."/>
            <person name="Li W."/>
            <person name="Guo W."/>
            <person name="Chen H."/>
            <person name="Chen S."/>
            <person name="Zhou L."/>
            <person name="Zhou L."/>
            <person name="Ni X."/>
            <person name="Tian J."/>
            <person name="Zhou Y."/>
            <person name="Sheng Y."/>
            <person name="Liu T."/>
            <person name="Pan Y."/>
            <person name="Xia L."/>
            <person name="Li J."/>
            <person name="Zhao F."/>
            <person name="Cao W."/>
        </authorList>
    </citation>
    <scope>NUCLEOTIDE SEQUENCE</scope>
    <source>
        <strain evidence="1">Rmic-2018</strain>
        <tissue evidence="1">Larvae</tissue>
    </source>
</reference>
<protein>
    <submittedName>
        <fullName evidence="1">Uncharacterized protein</fullName>
    </submittedName>
</protein>
<dbReference type="GO" id="GO:0008237">
    <property type="term" value="F:metallopeptidase activity"/>
    <property type="evidence" value="ECO:0007669"/>
    <property type="project" value="InterPro"/>
</dbReference>
<sequence>MHPRSVYVPLLAFNLSQALDEGSVDALQLSRLGPRLSRCLFDMLIKEAGSPNSPESWLRGDTWTKLLAAEACLEGRRDYVRLSRFRDVLAARVAFRAFLRTIGGKNDDYAVVLPSGRAMSGEQIFFAYLMLQYCERNDGFNQTGRGLSSTDWGAALRNSVEFHRAYNCTQLSVGKKSVQCEA</sequence>
<keyword evidence="2" id="KW-1185">Reference proteome</keyword>
<dbReference type="AlphaFoldDB" id="A0A9J6F1I6"/>
<dbReference type="EMBL" id="JABSTU010000001">
    <property type="protein sequence ID" value="KAH8040401.1"/>
    <property type="molecule type" value="Genomic_DNA"/>
</dbReference>
<dbReference type="InterPro" id="IPR024079">
    <property type="entry name" value="MetalloPept_cat_dom_sf"/>
</dbReference>
<reference evidence="1" key="1">
    <citation type="journal article" date="2020" name="Cell">
        <title>Large-Scale Comparative Analyses of Tick Genomes Elucidate Their Genetic Diversity and Vector Capacities.</title>
        <authorList>
            <consortium name="Tick Genome and Microbiome Consortium (TIGMIC)"/>
            <person name="Jia N."/>
            <person name="Wang J."/>
            <person name="Shi W."/>
            <person name="Du L."/>
            <person name="Sun Y."/>
            <person name="Zhan W."/>
            <person name="Jiang J.F."/>
            <person name="Wang Q."/>
            <person name="Zhang B."/>
            <person name="Ji P."/>
            <person name="Bell-Sakyi L."/>
            <person name="Cui X.M."/>
            <person name="Yuan T.T."/>
            <person name="Jiang B.G."/>
            <person name="Yang W.F."/>
            <person name="Lam T.T."/>
            <person name="Chang Q.C."/>
            <person name="Ding S.J."/>
            <person name="Wang X.J."/>
            <person name="Zhu J.G."/>
            <person name="Ruan X.D."/>
            <person name="Zhao L."/>
            <person name="Wei J.T."/>
            <person name="Ye R.Z."/>
            <person name="Que T.C."/>
            <person name="Du C.H."/>
            <person name="Zhou Y.H."/>
            <person name="Cheng J.X."/>
            <person name="Dai P.F."/>
            <person name="Guo W.B."/>
            <person name="Han X.H."/>
            <person name="Huang E.J."/>
            <person name="Li L.F."/>
            <person name="Wei W."/>
            <person name="Gao Y.C."/>
            <person name="Liu J.Z."/>
            <person name="Shao H.Z."/>
            <person name="Wang X."/>
            <person name="Wang C.C."/>
            <person name="Yang T.C."/>
            <person name="Huo Q.B."/>
            <person name="Li W."/>
            <person name="Chen H.Y."/>
            <person name="Chen S.E."/>
            <person name="Zhou L.G."/>
            <person name="Ni X.B."/>
            <person name="Tian J.H."/>
            <person name="Sheng Y."/>
            <person name="Liu T."/>
            <person name="Pan Y.S."/>
            <person name="Xia L.Y."/>
            <person name="Li J."/>
            <person name="Zhao F."/>
            <person name="Cao W.C."/>
        </authorList>
    </citation>
    <scope>NUCLEOTIDE SEQUENCE</scope>
    <source>
        <strain evidence="1">Rmic-2018</strain>
    </source>
</reference>
<dbReference type="Gene3D" id="3.40.390.10">
    <property type="entry name" value="Collagenase (Catalytic Domain)"/>
    <property type="match status" value="1"/>
</dbReference>
<accession>A0A9J6F1I6</accession>
<dbReference type="Proteomes" id="UP000821866">
    <property type="component" value="Chromosome 1"/>
</dbReference>
<evidence type="ECO:0000313" key="2">
    <source>
        <dbReference type="Proteomes" id="UP000821866"/>
    </source>
</evidence>
<name>A0A9J6F1I6_RHIMP</name>
<organism evidence="1 2">
    <name type="scientific">Rhipicephalus microplus</name>
    <name type="common">Cattle tick</name>
    <name type="synonym">Boophilus microplus</name>
    <dbReference type="NCBI Taxonomy" id="6941"/>
    <lineage>
        <taxon>Eukaryota</taxon>
        <taxon>Metazoa</taxon>
        <taxon>Ecdysozoa</taxon>
        <taxon>Arthropoda</taxon>
        <taxon>Chelicerata</taxon>
        <taxon>Arachnida</taxon>
        <taxon>Acari</taxon>
        <taxon>Parasitiformes</taxon>
        <taxon>Ixodida</taxon>
        <taxon>Ixodoidea</taxon>
        <taxon>Ixodidae</taxon>
        <taxon>Rhipicephalinae</taxon>
        <taxon>Rhipicephalus</taxon>
        <taxon>Boophilus</taxon>
    </lineage>
</organism>
<comment type="caution">
    <text evidence="1">The sequence shown here is derived from an EMBL/GenBank/DDBJ whole genome shotgun (WGS) entry which is preliminary data.</text>
</comment>
<gene>
    <name evidence="1" type="ORF">HPB51_010181</name>
</gene>
<evidence type="ECO:0000313" key="1">
    <source>
        <dbReference type="EMBL" id="KAH8040401.1"/>
    </source>
</evidence>
<dbReference type="VEuPathDB" id="VectorBase:LOC119165659"/>
<proteinExistence type="predicted"/>